<evidence type="ECO:0000313" key="3">
    <source>
        <dbReference type="Proteomes" id="UP000887226"/>
    </source>
</evidence>
<feature type="compositionally biased region" description="Low complexity" evidence="1">
    <location>
        <begin position="728"/>
        <end position="746"/>
    </location>
</feature>
<dbReference type="PANTHER" id="PTHR28298">
    <property type="entry name" value="EISOSOME PROTEIN 1"/>
    <property type="match status" value="1"/>
</dbReference>
<evidence type="ECO:0008006" key="4">
    <source>
        <dbReference type="Google" id="ProtNLM"/>
    </source>
</evidence>
<feature type="compositionally biased region" description="Basic and acidic residues" evidence="1">
    <location>
        <begin position="587"/>
        <end position="598"/>
    </location>
</feature>
<dbReference type="PANTHER" id="PTHR28298:SF1">
    <property type="entry name" value="EISOSOME PROTEIN 1"/>
    <property type="match status" value="1"/>
</dbReference>
<feature type="compositionally biased region" description="Polar residues" evidence="1">
    <location>
        <begin position="628"/>
        <end position="640"/>
    </location>
</feature>
<organism evidence="2 3">
    <name type="scientific">Calycina marina</name>
    <dbReference type="NCBI Taxonomy" id="1763456"/>
    <lineage>
        <taxon>Eukaryota</taxon>
        <taxon>Fungi</taxon>
        <taxon>Dikarya</taxon>
        <taxon>Ascomycota</taxon>
        <taxon>Pezizomycotina</taxon>
        <taxon>Leotiomycetes</taxon>
        <taxon>Helotiales</taxon>
        <taxon>Pezizellaceae</taxon>
        <taxon>Calycina</taxon>
    </lineage>
</organism>
<feature type="compositionally biased region" description="Low complexity" evidence="1">
    <location>
        <begin position="618"/>
        <end position="627"/>
    </location>
</feature>
<feature type="compositionally biased region" description="Polar residues" evidence="1">
    <location>
        <begin position="224"/>
        <end position="236"/>
    </location>
</feature>
<feature type="region of interest" description="Disordered" evidence="1">
    <location>
        <begin position="196"/>
        <end position="276"/>
    </location>
</feature>
<feature type="region of interest" description="Disordered" evidence="1">
    <location>
        <begin position="69"/>
        <end position="108"/>
    </location>
</feature>
<feature type="region of interest" description="Disordered" evidence="1">
    <location>
        <begin position="857"/>
        <end position="876"/>
    </location>
</feature>
<accession>A0A9P7YY41</accession>
<evidence type="ECO:0000313" key="2">
    <source>
        <dbReference type="EMBL" id="KAG9241855.1"/>
    </source>
</evidence>
<dbReference type="AlphaFoldDB" id="A0A9P7YY41"/>
<keyword evidence="3" id="KW-1185">Reference proteome</keyword>
<proteinExistence type="predicted"/>
<feature type="region of interest" description="Disordered" evidence="1">
    <location>
        <begin position="351"/>
        <end position="398"/>
    </location>
</feature>
<name>A0A9P7YY41_9HELO</name>
<protein>
    <recommendedName>
        <fullName evidence="4">Eisosome protein 1</fullName>
    </recommendedName>
</protein>
<feature type="compositionally biased region" description="Basic residues" evidence="1">
    <location>
        <begin position="375"/>
        <end position="384"/>
    </location>
</feature>
<feature type="region of interest" description="Disordered" evidence="1">
    <location>
        <begin position="516"/>
        <end position="848"/>
    </location>
</feature>
<reference evidence="2" key="1">
    <citation type="journal article" date="2021" name="IMA Fungus">
        <title>Genomic characterization of three marine fungi, including Emericellopsis atlantica sp. nov. with signatures of a generalist lifestyle and marine biomass degradation.</title>
        <authorList>
            <person name="Hagestad O.C."/>
            <person name="Hou L."/>
            <person name="Andersen J.H."/>
            <person name="Hansen E.H."/>
            <person name="Altermark B."/>
            <person name="Li C."/>
            <person name="Kuhnert E."/>
            <person name="Cox R.J."/>
            <person name="Crous P.W."/>
            <person name="Spatafora J.W."/>
            <person name="Lail K."/>
            <person name="Amirebrahimi M."/>
            <person name="Lipzen A."/>
            <person name="Pangilinan J."/>
            <person name="Andreopoulos W."/>
            <person name="Hayes R.D."/>
            <person name="Ng V."/>
            <person name="Grigoriev I.V."/>
            <person name="Jackson S.A."/>
            <person name="Sutton T.D.S."/>
            <person name="Dobson A.D.W."/>
            <person name="Rama T."/>
        </authorList>
    </citation>
    <scope>NUCLEOTIDE SEQUENCE</scope>
    <source>
        <strain evidence="2">TRa3180A</strain>
    </source>
</reference>
<comment type="caution">
    <text evidence="2">The sequence shown here is derived from an EMBL/GenBank/DDBJ whole genome shotgun (WGS) entry which is preliminary data.</text>
</comment>
<feature type="compositionally biased region" description="Basic and acidic residues" evidence="1">
    <location>
        <begin position="516"/>
        <end position="579"/>
    </location>
</feature>
<dbReference type="InterPro" id="IPR024527">
    <property type="entry name" value="Eisosome1"/>
</dbReference>
<sequence>MATASKPSPSGQKQVTHLDKLEDQAATAALYATGQNRQKIKSGQDYLDNDHKLSSAGAAASLKYANPQDLPSYPSAGLKNNDNSAAGAAASSGWANQKPFEHWKPDASASASAAAMQAKDYKMAPMWKPEQSANGAKAALLAHNGRGKVDIWQPEADSPWGNSAASQAFKKFGAGTLSPQLDYGYTSLGRQRSLIAANGAMSSGRKRANTTPSKVPETYPDEGNATQNALSAATSAHRQKKPAEVSPTGGSSPFTNMPREMFTSHPPVKPEVDEKNRQDTLHASAVAMAQGMYKQQQKSIEATTTSMSHRGAKAAHGRSASISTVDSVEPMRFDSLQEAAHKLAQERLARLHDEHSKNREYRDYYGNNSQPKSRMSVRGRTRRRASSDGMLDEDKEQSTKIRAQMSMFTQNVTQIDEKKRKQDREALIAAAQRNVTKQLHGMDEKMFAETGHVAPSLLNEWELKAHAAAQKKSESRMENFGRVDIGGGKFVNQSAVNLAAARNVQPVLDEINRKAEAERERQAVVKDEKDLQAQKAAEKKAGERKSKDSAKKLKQQAKEEESTRRADEKAAKKEEERLVKEKRKSLKVGEQKSEEKITEPIATSPTTVTQTESEETEPVVSEPSTTTAATSVEPVTQPGSTIAARRDVAVAPIPTRTSMEDQMSLRMQERADAANPDEATFMSPEKSPKSGNVKNWLKSKFASKRSSKIAEKSDRTSLKQSPKDEKFTGGAALTGATSTASAASSGEKNASIKDVALAGKEKDGEKETTAPVIPLGIIDKSPLEAESSNAAESETAKPVTTTDKLKVWASTFDTEDESSRPKSRASTVSALSDDDDDEFLEAKDHFDNELTVPQPKFVAQKSHSPARESKFIENVE</sequence>
<feature type="compositionally biased region" description="Basic and acidic residues" evidence="1">
    <location>
        <begin position="865"/>
        <end position="876"/>
    </location>
</feature>
<feature type="compositionally biased region" description="Basic and acidic residues" evidence="1">
    <location>
        <begin position="351"/>
        <end position="363"/>
    </location>
</feature>
<dbReference type="Pfam" id="PF12757">
    <property type="entry name" value="Eisosome1"/>
    <property type="match status" value="1"/>
</dbReference>
<feature type="compositionally biased region" description="Low complexity" evidence="1">
    <location>
        <begin position="784"/>
        <end position="793"/>
    </location>
</feature>
<evidence type="ECO:0000256" key="1">
    <source>
        <dbReference type="SAM" id="MobiDB-lite"/>
    </source>
</evidence>
<dbReference type="Proteomes" id="UP000887226">
    <property type="component" value="Unassembled WGS sequence"/>
</dbReference>
<dbReference type="GO" id="GO:0070941">
    <property type="term" value="P:eisosome assembly"/>
    <property type="evidence" value="ECO:0007669"/>
    <property type="project" value="TreeGrafter"/>
</dbReference>
<dbReference type="EMBL" id="MU254146">
    <property type="protein sequence ID" value="KAG9241855.1"/>
    <property type="molecule type" value="Genomic_DNA"/>
</dbReference>
<dbReference type="OrthoDB" id="4070583at2759"/>
<feature type="compositionally biased region" description="Basic and acidic residues" evidence="1">
    <location>
        <begin position="708"/>
        <end position="727"/>
    </location>
</feature>
<feature type="compositionally biased region" description="Basic and acidic residues" evidence="1">
    <location>
        <begin position="759"/>
        <end position="768"/>
    </location>
</feature>
<gene>
    <name evidence="2" type="ORF">BJ878DRAFT_518577</name>
</gene>
<feature type="compositionally biased region" description="Low complexity" evidence="1">
    <location>
        <begin position="84"/>
        <end position="95"/>
    </location>
</feature>